<dbReference type="Proteomes" id="UP000033684">
    <property type="component" value="Unassembled WGS sequence"/>
</dbReference>
<dbReference type="AlphaFoldDB" id="A0A0F3IQY9"/>
<reference evidence="3" key="1">
    <citation type="submission" date="2015-03" db="EMBL/GenBank/DDBJ databases">
        <title>Draft genome sequence of a novel methanotroph (Sn10-6) isolated from flooded ricefield rhizosphere in India.</title>
        <authorList>
            <person name="Pandit P.S."/>
            <person name="Pore S.D."/>
            <person name="Arora P."/>
            <person name="Kapse N.G."/>
            <person name="Dhakephalkar P.K."/>
            <person name="Rahalkar M.C."/>
        </authorList>
    </citation>
    <scope>NUCLEOTIDE SEQUENCE [LARGE SCALE GENOMIC DNA]</scope>
    <source>
        <strain evidence="3">Sn10-6</strain>
    </source>
</reference>
<comment type="caution">
    <text evidence="2">The sequence shown here is derived from an EMBL/GenBank/DDBJ whole genome shotgun (WGS) entry which is preliminary data.</text>
</comment>
<organism evidence="2 3">
    <name type="scientific">Methylocucumis oryzae</name>
    <dbReference type="NCBI Taxonomy" id="1632867"/>
    <lineage>
        <taxon>Bacteria</taxon>
        <taxon>Pseudomonadati</taxon>
        <taxon>Pseudomonadota</taxon>
        <taxon>Gammaproteobacteria</taxon>
        <taxon>Methylococcales</taxon>
        <taxon>Methylococcaceae</taxon>
        <taxon>Methylocucumis</taxon>
    </lineage>
</organism>
<feature type="region of interest" description="Disordered" evidence="1">
    <location>
        <begin position="52"/>
        <end position="89"/>
    </location>
</feature>
<dbReference type="EMBL" id="LAJX01000007">
    <property type="protein sequence ID" value="KJV08024.1"/>
    <property type="molecule type" value="Genomic_DNA"/>
</dbReference>
<gene>
    <name evidence="2" type="ORF">VZ94_01025</name>
</gene>
<reference evidence="2 3" key="2">
    <citation type="journal article" date="2016" name="Microb. Ecol.">
        <title>Genome Characteristics of a Novel Type I Methanotroph (Sn10-6) Isolated from a Flooded Indian Rice Field.</title>
        <authorList>
            <person name="Rahalkar M.C."/>
            <person name="Pandit P.S."/>
            <person name="Dhakephalkar P.K."/>
            <person name="Pore S."/>
            <person name="Arora P."/>
            <person name="Kapse N."/>
        </authorList>
    </citation>
    <scope>NUCLEOTIDE SEQUENCE [LARGE SCALE GENOMIC DNA]</scope>
    <source>
        <strain evidence="2 3">Sn10-6</strain>
    </source>
</reference>
<dbReference type="RefSeq" id="WP_045777795.1">
    <property type="nucleotide sequence ID" value="NZ_LAJX01000007.1"/>
</dbReference>
<evidence type="ECO:0000313" key="2">
    <source>
        <dbReference type="EMBL" id="KJV08024.1"/>
    </source>
</evidence>
<protein>
    <submittedName>
        <fullName evidence="2">Uncharacterized protein</fullName>
    </submittedName>
</protein>
<evidence type="ECO:0000313" key="3">
    <source>
        <dbReference type="Proteomes" id="UP000033684"/>
    </source>
</evidence>
<sequence>MARLTKDDWLALQKKWEESDKSGFDWLVQDAGGISRQAISKYARQHGWCKKSEQPKVAQQPVAQPEVMPKQQANSVKKQKHKKSCATNY</sequence>
<accession>A0A0F3IQY9</accession>
<feature type="compositionally biased region" description="Basic residues" evidence="1">
    <location>
        <begin position="77"/>
        <end position="89"/>
    </location>
</feature>
<name>A0A0F3IQY9_9GAMM</name>
<proteinExistence type="predicted"/>
<evidence type="ECO:0000256" key="1">
    <source>
        <dbReference type="SAM" id="MobiDB-lite"/>
    </source>
</evidence>
<feature type="compositionally biased region" description="Low complexity" evidence="1">
    <location>
        <begin position="55"/>
        <end position="67"/>
    </location>
</feature>
<keyword evidence="3" id="KW-1185">Reference proteome</keyword>